<reference evidence="2 3" key="1">
    <citation type="submission" date="2018-07" db="EMBL/GenBank/DDBJ databases">
        <title>Genomic Encyclopedia of Type Strains, Phase III (KMG-III): the genomes of soil and plant-associated and newly described type strains.</title>
        <authorList>
            <person name="Whitman W."/>
        </authorList>
    </citation>
    <scope>NUCLEOTIDE SEQUENCE [LARGE SCALE GENOMIC DNA]</scope>
    <source>
        <strain evidence="2 3">CECT 7506</strain>
    </source>
</reference>
<sequence>MIVYSSSVAEFKEAVDDNKIAINIESAFKEKLGKRPSVSEWRSWNNSMQFMERIIRNSKVADDCGVMIEYNIPATSKRIDFIIAGQDEQHNRNFIIVELKQWEEAWTTDKEDIVKTSINGAIRETTHPSYQAWSYRQFIVDMNSAVYDTDVTAHSVAFLHNYREKTPEPLKAEQYEKTIMEAPLFLQHETRKLQEFIYKYVGKGKGLQLLYDIENGKITPSKSLVDHINALFEGNSEFVLLDEQKIAYETIVSLAKKQDKKRTIIIKGGPGTGKSVISMNALGGLLRNSLNTKFVAPNSSFRNVMIEMLTKQSSRSKMRTKSLFMGSGSFVETEENQFDVLIVDEAHRLKGKGSYMYMGINQVEDIVKSARTSVFFIDDHQRIRPDDIGTIAEIKRIANNQNCEIHEYTLHAQFRCAGAEGYLNWVDDLLGIQETGNYNGWDKDSFDFRVVDSPHRLYELIKDKQSKGHKARILAGYAWDWTAPKQGNSNGQIEDVILDEHQFKMPWNGYAIRESWAIHPDGIDQVGCVHTTQGLEFDYVGIIVGDDLKYNAERGELYSNYNDYKDKTGKKGLKNSPDKLNALVKNIYKILMSRGMKGCYIFCRDQSLQNYVMERLSRTMKSENTQ</sequence>
<evidence type="ECO:0000313" key="2">
    <source>
        <dbReference type="EMBL" id="RCW52047.1"/>
    </source>
</evidence>
<gene>
    <name evidence="2" type="ORF">DFP97_101393</name>
</gene>
<protein>
    <recommendedName>
        <fullName evidence="1">Schlafen group 3-like DNA/RNA helicase domain-containing protein</fullName>
    </recommendedName>
</protein>
<dbReference type="SUPFAM" id="SSF52540">
    <property type="entry name" value="P-loop containing nucleoside triphosphate hydrolases"/>
    <property type="match status" value="1"/>
</dbReference>
<keyword evidence="3" id="KW-1185">Reference proteome</keyword>
<evidence type="ECO:0000313" key="3">
    <source>
        <dbReference type="Proteomes" id="UP000252415"/>
    </source>
</evidence>
<dbReference type="AlphaFoldDB" id="A0A368WD32"/>
<dbReference type="Gene3D" id="3.40.50.300">
    <property type="entry name" value="P-loop containing nucleotide triphosphate hydrolases"/>
    <property type="match status" value="1"/>
</dbReference>
<dbReference type="InterPro" id="IPR027417">
    <property type="entry name" value="P-loop_NTPase"/>
</dbReference>
<dbReference type="InterPro" id="IPR018647">
    <property type="entry name" value="SLFN_3-like_DNA/RNA_helicase"/>
</dbReference>
<organism evidence="2 3">
    <name type="scientific">Paenibacillus prosopidis</name>
    <dbReference type="NCBI Taxonomy" id="630520"/>
    <lineage>
        <taxon>Bacteria</taxon>
        <taxon>Bacillati</taxon>
        <taxon>Bacillota</taxon>
        <taxon>Bacilli</taxon>
        <taxon>Bacillales</taxon>
        <taxon>Paenibacillaceae</taxon>
        <taxon>Paenibacillus</taxon>
    </lineage>
</organism>
<dbReference type="EMBL" id="QPJD01000001">
    <property type="protein sequence ID" value="RCW52047.1"/>
    <property type="molecule type" value="Genomic_DNA"/>
</dbReference>
<comment type="caution">
    <text evidence="2">The sequence shown here is derived from an EMBL/GenBank/DDBJ whole genome shotgun (WGS) entry which is preliminary data.</text>
</comment>
<dbReference type="Pfam" id="PF09848">
    <property type="entry name" value="SLFN-g3_helicase"/>
    <property type="match status" value="1"/>
</dbReference>
<name>A0A368WD32_9BACL</name>
<proteinExistence type="predicted"/>
<evidence type="ECO:0000259" key="1">
    <source>
        <dbReference type="Pfam" id="PF09848"/>
    </source>
</evidence>
<feature type="domain" description="Schlafen group 3-like DNA/RNA helicase" evidence="1">
    <location>
        <begin position="261"/>
        <end position="605"/>
    </location>
</feature>
<dbReference type="RefSeq" id="WP_220271116.1">
    <property type="nucleotide sequence ID" value="NZ_QPJD01000001.1"/>
</dbReference>
<accession>A0A368WD32</accession>
<dbReference type="Proteomes" id="UP000252415">
    <property type="component" value="Unassembled WGS sequence"/>
</dbReference>